<accession>A0A1I7AKU3</accession>
<dbReference type="NCBIfam" id="NF033691">
    <property type="entry name" value="immunity_MafI"/>
    <property type="match status" value="1"/>
</dbReference>
<protein>
    <submittedName>
        <fullName evidence="2">Uncharacterized protein</fullName>
    </submittedName>
</protein>
<evidence type="ECO:0000313" key="3">
    <source>
        <dbReference type="Proteomes" id="UP000199165"/>
    </source>
</evidence>
<gene>
    <name evidence="2" type="ORF">SAMN04487904_107170</name>
</gene>
<dbReference type="EMBL" id="FPAT01000007">
    <property type="protein sequence ID" value="SFT75542.1"/>
    <property type="molecule type" value="Genomic_DNA"/>
</dbReference>
<proteinExistence type="predicted"/>
<dbReference type="InterPro" id="IPR047880">
    <property type="entry name" value="MafI-like"/>
</dbReference>
<keyword evidence="3" id="KW-1185">Reference proteome</keyword>
<evidence type="ECO:0000313" key="2">
    <source>
        <dbReference type="EMBL" id="SFT75542.1"/>
    </source>
</evidence>
<organism evidence="2 3">
    <name type="scientific">Actinopolyspora righensis</name>
    <dbReference type="NCBI Taxonomy" id="995060"/>
    <lineage>
        <taxon>Bacteria</taxon>
        <taxon>Bacillati</taxon>
        <taxon>Actinomycetota</taxon>
        <taxon>Actinomycetes</taxon>
        <taxon>Actinopolysporales</taxon>
        <taxon>Actinopolysporaceae</taxon>
        <taxon>Actinopolyspora</taxon>
        <taxon>Actinopolyspora alba group</taxon>
    </lineage>
</organism>
<dbReference type="Proteomes" id="UP000199165">
    <property type="component" value="Unassembled WGS sequence"/>
</dbReference>
<evidence type="ECO:0000256" key="1">
    <source>
        <dbReference type="SAM" id="MobiDB-lite"/>
    </source>
</evidence>
<feature type="region of interest" description="Disordered" evidence="1">
    <location>
        <begin position="16"/>
        <end position="36"/>
    </location>
</feature>
<name>A0A1I7AKU3_9ACTN</name>
<sequence length="141" mass="16372">MNHSQIVMTATPTIVPDTIHSDTEPRPRPIRSPSFRSSDRFTHQLRGKHMRNRERIECIENSLIPLIRRVPALSDEDRKDMTELAVHAEWGIAFENMCAQLGEYDAVLTRELHEEIVRVGRMCGVEPRTWKNLDENVEQGR</sequence>
<dbReference type="STRING" id="995060.SAMN04487904_107170"/>
<dbReference type="AlphaFoldDB" id="A0A1I7AKU3"/>
<reference evidence="3" key="1">
    <citation type="submission" date="2016-10" db="EMBL/GenBank/DDBJ databases">
        <authorList>
            <person name="Varghese N."/>
            <person name="Submissions S."/>
        </authorList>
    </citation>
    <scope>NUCLEOTIDE SEQUENCE [LARGE SCALE GENOMIC DNA]</scope>
    <source>
        <strain evidence="3">DSM 45501</strain>
    </source>
</reference>